<dbReference type="Pfam" id="PF02520">
    <property type="entry name" value="ANIS5_cation-bd"/>
    <property type="match status" value="1"/>
</dbReference>
<organism evidence="3 4">
    <name type="scientific">Ancylostoma ceylanicum</name>
    <dbReference type="NCBI Taxonomy" id="53326"/>
    <lineage>
        <taxon>Eukaryota</taxon>
        <taxon>Metazoa</taxon>
        <taxon>Ecdysozoa</taxon>
        <taxon>Nematoda</taxon>
        <taxon>Chromadorea</taxon>
        <taxon>Rhabditida</taxon>
        <taxon>Rhabditina</taxon>
        <taxon>Rhabditomorpha</taxon>
        <taxon>Strongyloidea</taxon>
        <taxon>Ancylostomatidae</taxon>
        <taxon>Ancylostomatinae</taxon>
        <taxon>Ancylostoma</taxon>
    </lineage>
</organism>
<keyword evidence="1" id="KW-0732">Signal</keyword>
<dbReference type="PANTHER" id="PTHR21593">
    <property type="entry name" value="PRION-LIKE- Q/N-RICH -DOMAIN-BEARING PROTEIN PROTEIN"/>
    <property type="match status" value="1"/>
</dbReference>
<accession>A0A016SAY2</accession>
<evidence type="ECO:0000256" key="1">
    <source>
        <dbReference type="SAM" id="SignalP"/>
    </source>
</evidence>
<dbReference type="EMBL" id="JARK01001597">
    <property type="protein sequence ID" value="EYB87531.1"/>
    <property type="molecule type" value="Genomic_DNA"/>
</dbReference>
<keyword evidence="4" id="KW-1185">Reference proteome</keyword>
<feature type="chain" id="PRO_5012475075" description="SXP/RAL-2 family protein Ani s 5-like cation-binding domain-containing protein" evidence="1">
    <location>
        <begin position="16"/>
        <end position="184"/>
    </location>
</feature>
<dbReference type="PANTHER" id="PTHR21593:SF36">
    <property type="entry name" value="DUF148 DOMAIN-CONTAINING PROTEIN-RELATED"/>
    <property type="match status" value="1"/>
</dbReference>
<sequence>MLYLLLLSIIGVTSAFFPFFWDCSPNFPFLRGVSWAGLQEFRRIQNDRSLTHQQYDSEMEKWANKYGVLGPYNKYKQNLEDQKKSAEKDLDDALKALPKFFEEIRKIENEPGLTWNQAAEKKRQLYNTLTPKQIEIAKDLTRLFAPPYASCPQPPQPGPYGPPGPYWPGPYGPVPYGPYMPFRG</sequence>
<evidence type="ECO:0000259" key="2">
    <source>
        <dbReference type="Pfam" id="PF02520"/>
    </source>
</evidence>
<name>A0A016SAY2_9BILA</name>
<dbReference type="AlphaFoldDB" id="A0A016SAY2"/>
<evidence type="ECO:0000313" key="3">
    <source>
        <dbReference type="EMBL" id="EYB87531.1"/>
    </source>
</evidence>
<comment type="caution">
    <text evidence="3">The sequence shown here is derived from an EMBL/GenBank/DDBJ whole genome shotgun (WGS) entry which is preliminary data.</text>
</comment>
<feature type="signal peptide" evidence="1">
    <location>
        <begin position="1"/>
        <end position="15"/>
    </location>
</feature>
<proteinExistence type="predicted"/>
<dbReference type="OrthoDB" id="5839864at2759"/>
<evidence type="ECO:0000313" key="4">
    <source>
        <dbReference type="Proteomes" id="UP000024635"/>
    </source>
</evidence>
<feature type="domain" description="SXP/RAL-2 family protein Ani s 5-like cation-binding" evidence="2">
    <location>
        <begin position="38"/>
        <end position="129"/>
    </location>
</feature>
<dbReference type="InterPro" id="IPR003677">
    <property type="entry name" value="ANIS5_cation-bd"/>
</dbReference>
<dbReference type="InterPro" id="IPR052823">
    <property type="entry name" value="SXP/RAL-2_related"/>
</dbReference>
<protein>
    <recommendedName>
        <fullName evidence="2">SXP/RAL-2 family protein Ani s 5-like cation-binding domain-containing protein</fullName>
    </recommendedName>
</protein>
<reference evidence="4" key="1">
    <citation type="journal article" date="2015" name="Nat. Genet.">
        <title>The genome and transcriptome of the zoonotic hookworm Ancylostoma ceylanicum identify infection-specific gene families.</title>
        <authorList>
            <person name="Schwarz E.M."/>
            <person name="Hu Y."/>
            <person name="Antoshechkin I."/>
            <person name="Miller M.M."/>
            <person name="Sternberg P.W."/>
            <person name="Aroian R.V."/>
        </authorList>
    </citation>
    <scope>NUCLEOTIDE SEQUENCE</scope>
    <source>
        <strain evidence="4">HY135</strain>
    </source>
</reference>
<gene>
    <name evidence="3" type="primary">Acey_s0261.g558</name>
    <name evidence="3" type="ORF">Y032_0261g558</name>
</gene>
<dbReference type="Proteomes" id="UP000024635">
    <property type="component" value="Unassembled WGS sequence"/>
</dbReference>